<evidence type="ECO:0000313" key="7">
    <source>
        <dbReference type="Proteomes" id="UP000051054"/>
    </source>
</evidence>
<dbReference type="Proteomes" id="UP000051054">
    <property type="component" value="Unassembled WGS sequence"/>
</dbReference>
<dbReference type="AlphaFoldDB" id="A0A0R1WQ57"/>
<dbReference type="Gene3D" id="1.10.1660.10">
    <property type="match status" value="1"/>
</dbReference>
<dbReference type="PANTHER" id="PTHR30204">
    <property type="entry name" value="REDOX-CYCLING DRUG-SENSING TRANSCRIPTIONAL ACTIVATOR SOXR"/>
    <property type="match status" value="1"/>
</dbReference>
<dbReference type="GO" id="GO:0003677">
    <property type="term" value="F:DNA binding"/>
    <property type="evidence" value="ECO:0007669"/>
    <property type="project" value="UniProtKB-KW"/>
</dbReference>
<dbReference type="PANTHER" id="PTHR30204:SF69">
    <property type="entry name" value="MERR-FAMILY TRANSCRIPTIONAL REGULATOR"/>
    <property type="match status" value="1"/>
</dbReference>
<dbReference type="EMBL" id="AZGD01000020">
    <property type="protein sequence ID" value="KRM20026.1"/>
    <property type="molecule type" value="Genomic_DNA"/>
</dbReference>
<accession>A0A0R1WQ57</accession>
<proteinExistence type="predicted"/>
<reference evidence="6 7" key="1">
    <citation type="journal article" date="2015" name="Genome Announc.">
        <title>Expanding the biotechnology potential of lactobacilli through comparative genomics of 213 strains and associated genera.</title>
        <authorList>
            <person name="Sun Z."/>
            <person name="Harris H.M."/>
            <person name="McCann A."/>
            <person name="Guo C."/>
            <person name="Argimon S."/>
            <person name="Zhang W."/>
            <person name="Yang X."/>
            <person name="Jeffery I.B."/>
            <person name="Cooney J.C."/>
            <person name="Kagawa T.F."/>
            <person name="Liu W."/>
            <person name="Song Y."/>
            <person name="Salvetti E."/>
            <person name="Wrobel A."/>
            <person name="Rasinkangas P."/>
            <person name="Parkhill J."/>
            <person name="Rea M.C."/>
            <person name="O'Sullivan O."/>
            <person name="Ritari J."/>
            <person name="Douillard F.P."/>
            <person name="Paul Ross R."/>
            <person name="Yang R."/>
            <person name="Briner A.E."/>
            <person name="Felis G.E."/>
            <person name="de Vos W.M."/>
            <person name="Barrangou R."/>
            <person name="Klaenhammer T.R."/>
            <person name="Caufield P.W."/>
            <person name="Cui Y."/>
            <person name="Zhang H."/>
            <person name="O'Toole P.W."/>
        </authorList>
    </citation>
    <scope>NUCLEOTIDE SEQUENCE [LARGE SCALE GENOMIC DNA]</scope>
    <source>
        <strain evidence="6 7">DSM 18933</strain>
    </source>
</reference>
<organism evidence="6 7">
    <name type="scientific">Ligilactobacillus hayakitensis DSM 18933 = JCM 14209</name>
    <dbReference type="NCBI Taxonomy" id="1423755"/>
    <lineage>
        <taxon>Bacteria</taxon>
        <taxon>Bacillati</taxon>
        <taxon>Bacillota</taxon>
        <taxon>Bacilli</taxon>
        <taxon>Lactobacillales</taxon>
        <taxon>Lactobacillaceae</taxon>
        <taxon>Ligilactobacillus</taxon>
    </lineage>
</organism>
<evidence type="ECO:0000256" key="1">
    <source>
        <dbReference type="ARBA" id="ARBA00022491"/>
    </source>
</evidence>
<dbReference type="STRING" id="1423755.FC40_GL001162"/>
<protein>
    <recommendedName>
        <fullName evidence="5">HTH merR-type domain-containing protein</fullName>
    </recommendedName>
</protein>
<evidence type="ECO:0000313" key="6">
    <source>
        <dbReference type="EMBL" id="KRM20026.1"/>
    </source>
</evidence>
<dbReference type="CDD" id="cd01105">
    <property type="entry name" value="HTH_GlnR-like"/>
    <property type="match status" value="1"/>
</dbReference>
<keyword evidence="7" id="KW-1185">Reference proteome</keyword>
<name>A0A0R1WQ57_9LACO</name>
<sequence length="152" mass="17459">MKGKKMIGNTEFQGKQKVIGLLNELQIGIGDISKVTGVSTRQLRYWEKKGYIQSLKTKTSQTRKYRLAEVYRVLMIKMYLDEGYNLAKAVEKANTTHKQLALLRKFEKLIASVEVTDQENEYGRINLQSTDKKQKVTGVLDESGSYFEVEDK</sequence>
<comment type="caution">
    <text evidence="6">The sequence shown here is derived from an EMBL/GenBank/DDBJ whole genome shotgun (WGS) entry which is preliminary data.</text>
</comment>
<evidence type="ECO:0000256" key="2">
    <source>
        <dbReference type="ARBA" id="ARBA00023015"/>
    </source>
</evidence>
<dbReference type="SMART" id="SM00422">
    <property type="entry name" value="HTH_MERR"/>
    <property type="match status" value="1"/>
</dbReference>
<feature type="domain" description="HTH merR-type" evidence="5">
    <location>
        <begin position="27"/>
        <end position="96"/>
    </location>
</feature>
<dbReference type="InterPro" id="IPR047057">
    <property type="entry name" value="MerR_fam"/>
</dbReference>
<evidence type="ECO:0000259" key="5">
    <source>
        <dbReference type="SMART" id="SM00422"/>
    </source>
</evidence>
<keyword evidence="1" id="KW-0678">Repressor</keyword>
<dbReference type="SUPFAM" id="SSF46955">
    <property type="entry name" value="Putative DNA-binding domain"/>
    <property type="match status" value="1"/>
</dbReference>
<keyword evidence="3" id="KW-0238">DNA-binding</keyword>
<dbReference type="Pfam" id="PF13411">
    <property type="entry name" value="MerR_1"/>
    <property type="match status" value="1"/>
</dbReference>
<dbReference type="eggNOG" id="COG0789">
    <property type="taxonomic scope" value="Bacteria"/>
</dbReference>
<dbReference type="PATRIC" id="fig|1423755.3.peg.1225"/>
<gene>
    <name evidence="6" type="ORF">FC40_GL001162</name>
</gene>
<evidence type="ECO:0000256" key="3">
    <source>
        <dbReference type="ARBA" id="ARBA00023125"/>
    </source>
</evidence>
<keyword evidence="4" id="KW-0804">Transcription</keyword>
<dbReference type="InterPro" id="IPR009061">
    <property type="entry name" value="DNA-bd_dom_put_sf"/>
</dbReference>
<keyword evidence="2" id="KW-0805">Transcription regulation</keyword>
<dbReference type="GO" id="GO:0003700">
    <property type="term" value="F:DNA-binding transcription factor activity"/>
    <property type="evidence" value="ECO:0007669"/>
    <property type="project" value="InterPro"/>
</dbReference>
<dbReference type="InterPro" id="IPR000551">
    <property type="entry name" value="MerR-type_HTH_dom"/>
</dbReference>
<evidence type="ECO:0000256" key="4">
    <source>
        <dbReference type="ARBA" id="ARBA00023163"/>
    </source>
</evidence>